<feature type="region of interest" description="Disordered" evidence="7">
    <location>
        <begin position="1505"/>
        <end position="1555"/>
    </location>
</feature>
<feature type="region of interest" description="Disordered" evidence="7">
    <location>
        <begin position="1798"/>
        <end position="1835"/>
    </location>
</feature>
<dbReference type="PANTHER" id="PTHR24396:SF22">
    <property type="entry name" value="PROTEIN WIZ"/>
    <property type="match status" value="1"/>
</dbReference>
<dbReference type="GO" id="GO:0008270">
    <property type="term" value="F:zinc ion binding"/>
    <property type="evidence" value="ECO:0007669"/>
    <property type="project" value="UniProtKB-KW"/>
</dbReference>
<feature type="region of interest" description="Disordered" evidence="7">
    <location>
        <begin position="676"/>
        <end position="738"/>
    </location>
</feature>
<dbReference type="EMBL" id="JANPWB010000007">
    <property type="protein sequence ID" value="KAJ1172962.1"/>
    <property type="molecule type" value="Genomic_DNA"/>
</dbReference>
<evidence type="ECO:0000256" key="6">
    <source>
        <dbReference type="PROSITE-ProRule" id="PRU00042"/>
    </source>
</evidence>
<feature type="domain" description="C2H2-type" evidence="8">
    <location>
        <begin position="1563"/>
        <end position="1590"/>
    </location>
</feature>
<feature type="compositionally biased region" description="Polar residues" evidence="7">
    <location>
        <begin position="1541"/>
        <end position="1555"/>
    </location>
</feature>
<feature type="compositionally biased region" description="Polar residues" evidence="7">
    <location>
        <begin position="1350"/>
        <end position="1360"/>
    </location>
</feature>
<name>A0AAV7T8Y4_PLEWA</name>
<dbReference type="PANTHER" id="PTHR24396">
    <property type="entry name" value="ZINC FINGER PROTEIN"/>
    <property type="match status" value="1"/>
</dbReference>
<feature type="compositionally biased region" description="Pro residues" evidence="7">
    <location>
        <begin position="678"/>
        <end position="703"/>
    </location>
</feature>
<feature type="compositionally biased region" description="Basic and acidic residues" evidence="7">
    <location>
        <begin position="706"/>
        <end position="728"/>
    </location>
</feature>
<keyword evidence="2" id="KW-0479">Metal-binding</keyword>
<feature type="compositionally biased region" description="Basic residues" evidence="7">
    <location>
        <begin position="1520"/>
        <end position="1534"/>
    </location>
</feature>
<dbReference type="GO" id="GO:0005634">
    <property type="term" value="C:nucleus"/>
    <property type="evidence" value="ECO:0007669"/>
    <property type="project" value="UniProtKB-SubCell"/>
</dbReference>
<comment type="caution">
    <text evidence="9">The sequence shown here is derived from an EMBL/GenBank/DDBJ whole genome shotgun (WGS) entry which is preliminary data.</text>
</comment>
<proteinExistence type="predicted"/>
<keyword evidence="4" id="KW-0862">Zinc</keyword>
<keyword evidence="3 6" id="KW-0863">Zinc-finger</keyword>
<dbReference type="InterPro" id="IPR036236">
    <property type="entry name" value="Znf_C2H2_sf"/>
</dbReference>
<sequence length="2190" mass="243887">MERLSPPPYPGKQFSEHGATHMLVTLDQGDNHPRLNDCSPIGEDKTFYDQNANMSMGDVDLSGVSSEVDMDRQALFFHPFEQERMIKEGGGAPHGAFMGRFPDGSGMFTSLPRPELRLDFEDHVRDEHIPNIRRGIGATAHRSQFCHDGGEQVGLFKPTSMLASSFQDPTDFRNLKVSDDISWERSLQEIREKGSREERTSKAVSDSRDFLNLNKQRESLLSLESRLARVMKRSSEHVENNQLDLHSHVSIERYPPSTQSHFESMDDLNNSGAFTHEHLEKSKSSFQRFEWITDRGVSPNSISREEAPGIPLRGQTVRGDPPPITLPIFRKSLNTSVGKPSYYEDVSIHTKAVSLESEMTQLSGLNSAADWALQKQNHQVGMDVSGCKQTWTVNDDDSLEQIPPEPLVPVACSNYDADMAPYMCSMLLDDHGKEDPEDDDEASVYTCIECSIYFKKKEHLMEHMLQHTREPGPNLQEPPLSMLGQFSCNECGWSFGESTALEQHRRLHQESREKIIEEIQKLNDFSDEGREARLQCPKCVFGTNSSKVFVQHAKMHVKERKDQEVKGVLDTTVDEAQETRDLTIQRFKPNEPHLPATPTEDPTPMLMKGASTCIICGFPAPSESILNHHVKYSHSSSSWDSKTCGEDTNEPGTSKESYALPKPRSYPETEIIIKKEPSPPSLLQPPLLPPQLPHLPSPPPPLPSQSHKDVQVKREPGLDFAPGHERPDSSNISTRKGIPLSKFQNRKLLPYGSLPRKYGNSYPSSKSYAPQAALKIKKKILAPFKGHAIDNRRKHGALLGLRHGWSSGKQYDGLGGGFFKLKTGLQPTAKRVNKPMIPRSALELKRTFRNTLRSSDSNTVSDEQRHQLRLMVPVVVINSISDKRKKMKPGRKPFKKKGFSLGTSSAGRPSLRKRVLDGSYPLDLLLEGSLEADELLDPDNLILRSEEKKCPYCPDQFHNGIGLANHVRGHLNRVGVSYNVRHFISAEEVKAIEQKFSFQKKKKKVGEPTLRYEAPWPLVGRPSTLKGSSHVANFDPSTFSLMRCEFCGAGFDTRAGLSSHARAHLRDFGITNWELTISPINILKELLANSPDRRALQAVGSSEPSSPNHLREAPSYRPKSITPMSEGSIARSPHSPLTTSWAVESSQPSKDTVSSEEEEMVAMNLDSPPSQNKIPPLVQQPSLEQNLSRMGSRMSPDPLGSKQDLQDSKLQTLTTCEVCGACFETRKGLSSHARSHLRQLGVAESESSGAPIDLLYELAKQTKVKPESTPPSPTHGKKPNSPPKEGMASPHPPLLSLSKPLDVPTNRAIKSPPSFSPKSHQQSGSPLKKGYSQFPASPTPKNVEEKSTKMHQSPLCSSPRSHWGPSDDEGPLNLTVDDDPDSEIDCQLCGAWFETRKGLSSHARAHLRHLGVADPDSKESPVDLLNELILSDDFQSHLLSLRPSERKLLAAVGLSEKPSPKNMGTASAGSMAALSLPGGGMKKLLLPAAGGGVMKHLPPHLRPYGKQQAPYPSHTSPPPKKLKQHIASMPRKHSLSPGSYWPSSPSEMSPINLSSGAEPVRDIRCEFCGEYFENRKGLSSHARSHLRQMGVTEWYMNGSPIDTMKDLLKRRSQPRPSSNSPLQGPNPSPKPMPKSIINSVSMGTNSPVEIRVPTISKKMPMPLGSPMARSPQLSPPTARKMFHSMSPPSMHKKPKPEHMKFHYKREMMPVNLSNEHLAVNRSWESQDEMSPLNLSSRVEPVRDIRCEFCGEYFENRKGLSSHARSHLRQMGVTEWSVNGSPIDTLRELLQKKAKPFLIKKEPSTASPEPSLPRSPPLLLAKPHRDEGVTPNSPGKVLQIMPMSPMGGRPGRPVQQHPGTSTLNRDIPLSLVGGKPHGPFFTPLSMKRPLQEERMIHSGEPKPKAYIQTELHFKSKPKSTQEKSLLQTSSEACCELCGLYFENRKALASHARAHLRQFGVTEWCVNGSPIETLTEWIKHRPQKAGAYRSYIQGGRPFTKKFRKGAHSSDRESLIKKPSMMLQSPGAPVILKGLENDGLHAESSRSVDNGSSSNIIDSPSLGSASLHMQREEFLSQNINKFERRPARPPEVQNPKDTEACEFQPKVDEVRQTPQKVRPVPSLVPRPPQTSLVKFVGNIYTLKCRFCEVEFQGPLSIQEEWVRHLQRHILEMNFSKAVPLRDEVEIPMTTEVQ</sequence>
<feature type="region of interest" description="Disordered" evidence="7">
    <location>
        <begin position="634"/>
        <end position="662"/>
    </location>
</feature>
<feature type="domain" description="C2H2-type" evidence="8">
    <location>
        <begin position="1744"/>
        <end position="1771"/>
    </location>
</feature>
<protein>
    <recommendedName>
        <fullName evidence="8">C2H2-type domain-containing protein</fullName>
    </recommendedName>
</protein>
<evidence type="ECO:0000313" key="9">
    <source>
        <dbReference type="EMBL" id="KAJ1172962.1"/>
    </source>
</evidence>
<feature type="compositionally biased region" description="Polar residues" evidence="7">
    <location>
        <begin position="1316"/>
        <end position="1325"/>
    </location>
</feature>
<feature type="compositionally biased region" description="Basic residues" evidence="7">
    <location>
        <begin position="885"/>
        <end position="898"/>
    </location>
</feature>
<feature type="region of interest" description="Disordered" evidence="7">
    <location>
        <begin position="885"/>
        <end position="905"/>
    </location>
</feature>
<comment type="subcellular location">
    <subcellularLocation>
        <location evidence="1">Nucleus</location>
    </subcellularLocation>
</comment>
<feature type="compositionally biased region" description="Polar residues" evidence="7">
    <location>
        <begin position="1099"/>
        <end position="1108"/>
    </location>
</feature>
<dbReference type="SMART" id="SM00355">
    <property type="entry name" value="ZnF_C2H2"/>
    <property type="match status" value="12"/>
</dbReference>
<dbReference type="Proteomes" id="UP001066276">
    <property type="component" value="Chromosome 4_1"/>
</dbReference>
<feature type="domain" description="C2H2-type" evidence="8">
    <location>
        <begin position="1931"/>
        <end position="1953"/>
    </location>
</feature>
<accession>A0AAV7T8Y4</accession>
<evidence type="ECO:0000256" key="3">
    <source>
        <dbReference type="ARBA" id="ARBA00022771"/>
    </source>
</evidence>
<feature type="compositionally biased region" description="Acidic residues" evidence="7">
    <location>
        <begin position="1366"/>
        <end position="1375"/>
    </location>
</feature>
<feature type="domain" description="C2H2-type" evidence="8">
    <location>
        <begin position="486"/>
        <end position="513"/>
    </location>
</feature>
<feature type="domain" description="C2H2-type" evidence="8">
    <location>
        <begin position="1042"/>
        <end position="1064"/>
    </location>
</feature>
<evidence type="ECO:0000259" key="8">
    <source>
        <dbReference type="PROSITE" id="PS50157"/>
    </source>
</evidence>
<evidence type="ECO:0000256" key="7">
    <source>
        <dbReference type="SAM" id="MobiDB-lite"/>
    </source>
</evidence>
<dbReference type="PROSITE" id="PS00028">
    <property type="entry name" value="ZINC_FINGER_C2H2_1"/>
    <property type="match status" value="9"/>
</dbReference>
<dbReference type="SUPFAM" id="SSF57667">
    <property type="entry name" value="beta-beta-alpha zinc fingers"/>
    <property type="match status" value="2"/>
</dbReference>
<dbReference type="Pfam" id="PF00096">
    <property type="entry name" value="zf-C2H2"/>
    <property type="match status" value="1"/>
</dbReference>
<evidence type="ECO:0000256" key="4">
    <source>
        <dbReference type="ARBA" id="ARBA00022833"/>
    </source>
</evidence>
<dbReference type="InterPro" id="IPR055125">
    <property type="entry name" value="Wiz_C_Znf"/>
</dbReference>
<dbReference type="GO" id="GO:0000978">
    <property type="term" value="F:RNA polymerase II cis-regulatory region sequence-specific DNA binding"/>
    <property type="evidence" value="ECO:0007669"/>
    <property type="project" value="TreeGrafter"/>
</dbReference>
<feature type="domain" description="C2H2-type" evidence="8">
    <location>
        <begin position="1384"/>
        <end position="1406"/>
    </location>
</feature>
<dbReference type="Pfam" id="PF23015">
    <property type="entry name" value="zf-WIZ"/>
    <property type="match status" value="1"/>
</dbReference>
<dbReference type="Gene3D" id="3.30.160.60">
    <property type="entry name" value="Classic Zinc Finger"/>
    <property type="match status" value="1"/>
</dbReference>
<feature type="compositionally biased region" description="Polar residues" evidence="7">
    <location>
        <begin position="1135"/>
        <end position="1152"/>
    </location>
</feature>
<reference evidence="9" key="1">
    <citation type="journal article" date="2022" name="bioRxiv">
        <title>Sequencing and chromosome-scale assembly of the giantPleurodeles waltlgenome.</title>
        <authorList>
            <person name="Brown T."/>
            <person name="Elewa A."/>
            <person name="Iarovenko S."/>
            <person name="Subramanian E."/>
            <person name="Araus A.J."/>
            <person name="Petzold A."/>
            <person name="Susuki M."/>
            <person name="Suzuki K.-i.T."/>
            <person name="Hayashi T."/>
            <person name="Toyoda A."/>
            <person name="Oliveira C."/>
            <person name="Osipova E."/>
            <person name="Leigh N.D."/>
            <person name="Simon A."/>
            <person name="Yun M.H."/>
        </authorList>
    </citation>
    <scope>NUCLEOTIDE SEQUENCE</scope>
    <source>
        <strain evidence="9">20211129_DDA</strain>
        <tissue evidence="9">Liver</tissue>
    </source>
</reference>
<gene>
    <name evidence="9" type="ORF">NDU88_004804</name>
</gene>
<feature type="region of interest" description="Disordered" evidence="7">
    <location>
        <begin position="300"/>
        <end position="321"/>
    </location>
</feature>
<dbReference type="PROSITE" id="PS50157">
    <property type="entry name" value="ZINC_FINGER_C2H2_2"/>
    <property type="match status" value="8"/>
</dbReference>
<dbReference type="GO" id="GO:0000981">
    <property type="term" value="F:DNA-binding transcription factor activity, RNA polymerase II-specific"/>
    <property type="evidence" value="ECO:0007669"/>
    <property type="project" value="TreeGrafter"/>
</dbReference>
<feature type="region of interest" description="Disordered" evidence="7">
    <location>
        <begin position="1095"/>
        <end position="1173"/>
    </location>
</feature>
<evidence type="ECO:0000256" key="1">
    <source>
        <dbReference type="ARBA" id="ARBA00004123"/>
    </source>
</evidence>
<feature type="domain" description="C2H2-type" evidence="8">
    <location>
        <begin position="1214"/>
        <end position="1236"/>
    </location>
</feature>
<keyword evidence="5" id="KW-0539">Nucleus</keyword>
<feature type="region of interest" description="Disordered" evidence="7">
    <location>
        <begin position="1610"/>
        <end position="1644"/>
    </location>
</feature>
<feature type="domain" description="C2H2-type" evidence="8">
    <location>
        <begin position="445"/>
        <end position="472"/>
    </location>
</feature>
<organism evidence="9 10">
    <name type="scientific">Pleurodeles waltl</name>
    <name type="common">Iberian ribbed newt</name>
    <dbReference type="NCBI Taxonomy" id="8319"/>
    <lineage>
        <taxon>Eukaryota</taxon>
        <taxon>Metazoa</taxon>
        <taxon>Chordata</taxon>
        <taxon>Craniata</taxon>
        <taxon>Vertebrata</taxon>
        <taxon>Euteleostomi</taxon>
        <taxon>Amphibia</taxon>
        <taxon>Batrachia</taxon>
        <taxon>Caudata</taxon>
        <taxon>Salamandroidea</taxon>
        <taxon>Salamandridae</taxon>
        <taxon>Pleurodelinae</taxon>
        <taxon>Pleurodeles</taxon>
    </lineage>
</organism>
<feature type="region of interest" description="Disordered" evidence="7">
    <location>
        <begin position="1262"/>
        <end position="1375"/>
    </location>
</feature>
<dbReference type="InterPro" id="IPR013087">
    <property type="entry name" value="Znf_C2H2_type"/>
</dbReference>
<keyword evidence="10" id="KW-1185">Reference proteome</keyword>
<evidence type="ECO:0000256" key="5">
    <source>
        <dbReference type="ARBA" id="ARBA00023242"/>
    </source>
</evidence>
<dbReference type="InterPro" id="IPR051643">
    <property type="entry name" value="Transcr_Reg_ZincFinger"/>
</dbReference>
<evidence type="ECO:0000256" key="2">
    <source>
        <dbReference type="ARBA" id="ARBA00022723"/>
    </source>
</evidence>
<evidence type="ECO:0000313" key="10">
    <source>
        <dbReference type="Proteomes" id="UP001066276"/>
    </source>
</evidence>